<evidence type="ECO:0000313" key="4">
    <source>
        <dbReference type="Proteomes" id="UP001140513"/>
    </source>
</evidence>
<keyword evidence="2" id="KW-0812">Transmembrane</keyword>
<name>A0A9W8XPH1_9PLEO</name>
<proteinExistence type="predicted"/>
<sequence length="323" mass="36331">MTYSRKQVVTTISVVYLILVTALAGYAASFANKLSLPIPDGLAHATTVLPIVSGLLLQVGYDLTRRQERRKRLNRGEIQRPPLVIIANTLIFIYSTVVITLLGTYAAPPSGLDCGLRERWETLYRHKYVEAVRTIQDAFMCCGFKNSRDMAWPFPDKTHKATACEEAFGHTNGCLGPWKSEEQRMAGILMAVVALVFMWQVSHYYYFTAFVPVTDNNKFAIIAIPTQRETWLHSVVPDRVSRMIADEEHTGNDGPHRAIDYLPNFNQYSDRVEEDNSDGDVENGARKAIESSTEHAENVFPGRSDDGGQERGPLENEWLRSSD</sequence>
<evidence type="ECO:0000256" key="2">
    <source>
        <dbReference type="SAM" id="Phobius"/>
    </source>
</evidence>
<feature type="transmembrane region" description="Helical" evidence="2">
    <location>
        <begin position="41"/>
        <end position="61"/>
    </location>
</feature>
<dbReference type="EMBL" id="JAPEUX010000003">
    <property type="protein sequence ID" value="KAJ4356009.1"/>
    <property type="molecule type" value="Genomic_DNA"/>
</dbReference>
<feature type="transmembrane region" description="Helical" evidence="2">
    <location>
        <begin position="7"/>
        <end position="29"/>
    </location>
</feature>
<feature type="transmembrane region" description="Helical" evidence="2">
    <location>
        <begin position="185"/>
        <end position="207"/>
    </location>
</feature>
<dbReference type="Proteomes" id="UP001140513">
    <property type="component" value="Unassembled WGS sequence"/>
</dbReference>
<evidence type="ECO:0000256" key="1">
    <source>
        <dbReference type="SAM" id="MobiDB-lite"/>
    </source>
</evidence>
<organism evidence="3 4">
    <name type="scientific">Didymosphaeria variabile</name>
    <dbReference type="NCBI Taxonomy" id="1932322"/>
    <lineage>
        <taxon>Eukaryota</taxon>
        <taxon>Fungi</taxon>
        <taxon>Dikarya</taxon>
        <taxon>Ascomycota</taxon>
        <taxon>Pezizomycotina</taxon>
        <taxon>Dothideomycetes</taxon>
        <taxon>Pleosporomycetidae</taxon>
        <taxon>Pleosporales</taxon>
        <taxon>Massarineae</taxon>
        <taxon>Didymosphaeriaceae</taxon>
        <taxon>Didymosphaeria</taxon>
    </lineage>
</organism>
<dbReference type="AlphaFoldDB" id="A0A9W8XPH1"/>
<feature type="compositionally biased region" description="Basic and acidic residues" evidence="1">
    <location>
        <begin position="283"/>
        <end position="323"/>
    </location>
</feature>
<feature type="transmembrane region" description="Helical" evidence="2">
    <location>
        <begin position="82"/>
        <end position="107"/>
    </location>
</feature>
<reference evidence="3" key="1">
    <citation type="submission" date="2022-10" db="EMBL/GenBank/DDBJ databases">
        <title>Tapping the CABI collections for fungal endophytes: first genome assemblies for Collariella, Neodidymelliopsis, Ascochyta clinopodiicola, Didymella pomorum, Didymosphaeria variabile, Neocosmospora piperis and Neocucurbitaria cava.</title>
        <authorList>
            <person name="Hill R."/>
        </authorList>
    </citation>
    <scope>NUCLEOTIDE SEQUENCE</scope>
    <source>
        <strain evidence="3">IMI 356815</strain>
    </source>
</reference>
<comment type="caution">
    <text evidence="3">The sequence shown here is derived from an EMBL/GenBank/DDBJ whole genome shotgun (WGS) entry which is preliminary data.</text>
</comment>
<gene>
    <name evidence="3" type="ORF">N0V89_004035</name>
</gene>
<evidence type="ECO:0008006" key="5">
    <source>
        <dbReference type="Google" id="ProtNLM"/>
    </source>
</evidence>
<keyword evidence="2" id="KW-0472">Membrane</keyword>
<feature type="region of interest" description="Disordered" evidence="1">
    <location>
        <begin position="270"/>
        <end position="323"/>
    </location>
</feature>
<keyword evidence="2" id="KW-1133">Transmembrane helix</keyword>
<accession>A0A9W8XPH1</accession>
<protein>
    <recommendedName>
        <fullName evidence="5">Tetraspanin Tsp3</fullName>
    </recommendedName>
</protein>
<dbReference type="GeneID" id="80907565"/>
<dbReference type="RefSeq" id="XP_056073135.1">
    <property type="nucleotide sequence ID" value="XM_056212827.1"/>
</dbReference>
<evidence type="ECO:0000313" key="3">
    <source>
        <dbReference type="EMBL" id="KAJ4356009.1"/>
    </source>
</evidence>
<dbReference type="OrthoDB" id="71600at2759"/>
<feature type="compositionally biased region" description="Acidic residues" evidence="1">
    <location>
        <begin position="272"/>
        <end position="281"/>
    </location>
</feature>
<keyword evidence="4" id="KW-1185">Reference proteome</keyword>